<dbReference type="Pfam" id="PF07983">
    <property type="entry name" value="X8"/>
    <property type="match status" value="1"/>
</dbReference>
<dbReference type="InterPro" id="IPR012946">
    <property type="entry name" value="X8"/>
</dbReference>
<feature type="region of interest" description="Disordered" evidence="4">
    <location>
        <begin position="155"/>
        <end position="182"/>
    </location>
</feature>
<protein>
    <recommendedName>
        <fullName evidence="5">X8 domain-containing protein</fullName>
    </recommendedName>
</protein>
<accession>A0A8X7ZXS1</accession>
<dbReference type="AlphaFoldDB" id="A0A8X7ZXS1"/>
<name>A0A8X7ZXS1_POPTO</name>
<comment type="caution">
    <text evidence="6">The sequence shown here is derived from an EMBL/GenBank/DDBJ whole genome shotgun (WGS) entry which is preliminary data.</text>
</comment>
<dbReference type="Proteomes" id="UP000886885">
    <property type="component" value="Chromosome 5A"/>
</dbReference>
<dbReference type="GO" id="GO:0005886">
    <property type="term" value="C:plasma membrane"/>
    <property type="evidence" value="ECO:0007669"/>
    <property type="project" value="UniProtKB-SubCell"/>
</dbReference>
<organism evidence="6 7">
    <name type="scientific">Populus tomentosa</name>
    <name type="common">Chinese white poplar</name>
    <dbReference type="NCBI Taxonomy" id="118781"/>
    <lineage>
        <taxon>Eukaryota</taxon>
        <taxon>Viridiplantae</taxon>
        <taxon>Streptophyta</taxon>
        <taxon>Embryophyta</taxon>
        <taxon>Tracheophyta</taxon>
        <taxon>Spermatophyta</taxon>
        <taxon>Magnoliopsida</taxon>
        <taxon>eudicotyledons</taxon>
        <taxon>Gunneridae</taxon>
        <taxon>Pentapetalae</taxon>
        <taxon>rosids</taxon>
        <taxon>fabids</taxon>
        <taxon>Malpighiales</taxon>
        <taxon>Salicaceae</taxon>
        <taxon>Saliceae</taxon>
        <taxon>Populus</taxon>
    </lineage>
</organism>
<keyword evidence="7" id="KW-1185">Reference proteome</keyword>
<dbReference type="GO" id="GO:0098552">
    <property type="term" value="C:side of membrane"/>
    <property type="evidence" value="ECO:0007669"/>
    <property type="project" value="UniProtKB-KW"/>
</dbReference>
<proteinExistence type="predicted"/>
<dbReference type="PANTHER" id="PTHR31044:SF52">
    <property type="entry name" value="OS01G0631500 PROTEIN"/>
    <property type="match status" value="1"/>
</dbReference>
<dbReference type="EMBL" id="JAAWWB010000009">
    <property type="protein sequence ID" value="KAG6776277.1"/>
    <property type="molecule type" value="Genomic_DNA"/>
</dbReference>
<evidence type="ECO:0000259" key="5">
    <source>
        <dbReference type="SMART" id="SM00768"/>
    </source>
</evidence>
<evidence type="ECO:0000313" key="7">
    <source>
        <dbReference type="Proteomes" id="UP000886885"/>
    </source>
</evidence>
<dbReference type="PANTHER" id="PTHR31044">
    <property type="entry name" value="BETA-1,3 GLUCANASE"/>
    <property type="match status" value="1"/>
</dbReference>
<comment type="subcellular location">
    <subcellularLocation>
        <location evidence="1">Cell membrane</location>
        <topology evidence="1">Lipid-anchor</topology>
        <topology evidence="1">GPI-anchor</topology>
    </subcellularLocation>
</comment>
<sequence length="340" mass="35621">MIHIAPVASNKNLALAFLHSISIPYAPLFTNRESLSVSIHVEVRNLTGDGLLSHAWNFSIAEPILSHNFSSIRPRKQRFHITGLLLSNHTLHNGSLTLLLMILNPGSSVTKRLANENSKRAGHGTKQVVVLVNSISGSQKDITTPITTVPTIIPTTSTPLINPNSDPDSTSPATITPMVTPTSTTSPVSAGASWCIASPSASPTALQVALDYACGYGGADCSAILPGGSCYNPNTVHDHASYAFNSYYQKNPVPSSCNFGGTAATTSTNPSTGTCQFPSTSTSSSVLNTTNSNGATVYGAVPSNPAPSVASKINEKPHFMSLTFIILLLAKLTSTLGYRG</sequence>
<dbReference type="InterPro" id="IPR044788">
    <property type="entry name" value="X8_dom_prot"/>
</dbReference>
<evidence type="ECO:0000256" key="4">
    <source>
        <dbReference type="SAM" id="MobiDB-lite"/>
    </source>
</evidence>
<evidence type="ECO:0000256" key="2">
    <source>
        <dbReference type="ARBA" id="ARBA00022622"/>
    </source>
</evidence>
<dbReference type="GO" id="GO:0009506">
    <property type="term" value="C:plasmodesma"/>
    <property type="evidence" value="ECO:0007669"/>
    <property type="project" value="UniProtKB-ARBA"/>
</dbReference>
<keyword evidence="3" id="KW-0732">Signal</keyword>
<evidence type="ECO:0000256" key="3">
    <source>
        <dbReference type="ARBA" id="ARBA00022729"/>
    </source>
</evidence>
<evidence type="ECO:0000313" key="6">
    <source>
        <dbReference type="EMBL" id="KAG6776277.1"/>
    </source>
</evidence>
<keyword evidence="2" id="KW-0472">Membrane</keyword>
<gene>
    <name evidence="6" type="ORF">POTOM_019783</name>
</gene>
<evidence type="ECO:0000256" key="1">
    <source>
        <dbReference type="ARBA" id="ARBA00004609"/>
    </source>
</evidence>
<keyword evidence="2" id="KW-0449">Lipoprotein</keyword>
<keyword evidence="2" id="KW-0325">Glycoprotein</keyword>
<feature type="domain" description="X8" evidence="5">
    <location>
        <begin position="193"/>
        <end position="277"/>
    </location>
</feature>
<dbReference type="OrthoDB" id="1073427at2759"/>
<reference evidence="6" key="1">
    <citation type="journal article" date="2020" name="bioRxiv">
        <title>Hybrid origin of Populus tomentosa Carr. identified through genome sequencing and phylogenomic analysis.</title>
        <authorList>
            <person name="An X."/>
            <person name="Gao K."/>
            <person name="Chen Z."/>
            <person name="Li J."/>
            <person name="Yang X."/>
            <person name="Yang X."/>
            <person name="Zhou J."/>
            <person name="Guo T."/>
            <person name="Zhao T."/>
            <person name="Huang S."/>
            <person name="Miao D."/>
            <person name="Khan W.U."/>
            <person name="Rao P."/>
            <person name="Ye M."/>
            <person name="Lei B."/>
            <person name="Liao W."/>
            <person name="Wang J."/>
            <person name="Ji L."/>
            <person name="Li Y."/>
            <person name="Guo B."/>
            <person name="Mustafa N.S."/>
            <person name="Li S."/>
            <person name="Yun Q."/>
            <person name="Keller S.R."/>
            <person name="Mao J."/>
            <person name="Zhang R."/>
            <person name="Strauss S.H."/>
        </authorList>
    </citation>
    <scope>NUCLEOTIDE SEQUENCE</scope>
    <source>
        <strain evidence="6">GM15</strain>
        <tissue evidence="6">Leaf</tissue>
    </source>
</reference>
<keyword evidence="2" id="KW-0336">GPI-anchor</keyword>
<dbReference type="FunFam" id="1.20.58.1040:FF:000007">
    <property type="entry name" value="PLASMODESMATA CALLOSE-BINDING PROTEIN 2"/>
    <property type="match status" value="1"/>
</dbReference>
<dbReference type="SMART" id="SM00768">
    <property type="entry name" value="X8"/>
    <property type="match status" value="1"/>
</dbReference>
<feature type="compositionally biased region" description="Polar residues" evidence="4">
    <location>
        <begin position="164"/>
        <end position="173"/>
    </location>
</feature>